<evidence type="ECO:0000256" key="3">
    <source>
        <dbReference type="ARBA" id="ARBA00008142"/>
    </source>
</evidence>
<dbReference type="GO" id="GO:0004550">
    <property type="term" value="F:nucleoside diphosphate kinase activity"/>
    <property type="evidence" value="ECO:0007669"/>
    <property type="project" value="UniProtKB-EC"/>
</dbReference>
<dbReference type="PANTHER" id="PTHR46161:SF3">
    <property type="entry name" value="NUCLEOSIDE DIPHOSPHATE KINASE DDB_G0292928-RELATED"/>
    <property type="match status" value="1"/>
</dbReference>
<dbReference type="GO" id="GO:0005524">
    <property type="term" value="F:ATP binding"/>
    <property type="evidence" value="ECO:0007669"/>
    <property type="project" value="UniProtKB-KW"/>
</dbReference>
<dbReference type="PANTHER" id="PTHR46161">
    <property type="entry name" value="NUCLEOSIDE DIPHOSPHATE KINASE"/>
    <property type="match status" value="1"/>
</dbReference>
<evidence type="ECO:0000313" key="12">
    <source>
        <dbReference type="EMBL" id="MBX00927.1"/>
    </source>
</evidence>
<name>A0A2P2K5B5_RHIMU</name>
<evidence type="ECO:0000256" key="5">
    <source>
        <dbReference type="ARBA" id="ARBA00022741"/>
    </source>
</evidence>
<accession>A0A2P2K5B5</accession>
<dbReference type="InterPro" id="IPR023005">
    <property type="entry name" value="Nucleoside_diP_kinase_AS"/>
</dbReference>
<comment type="caution">
    <text evidence="9">Lacks conserved residue(s) required for the propagation of feature annotation.</text>
</comment>
<feature type="chain" id="PRO_5015131762" evidence="10">
    <location>
        <begin position="23"/>
        <end position="65"/>
    </location>
</feature>
<reference evidence="12" key="1">
    <citation type="submission" date="2018-02" db="EMBL/GenBank/DDBJ databases">
        <title>Rhizophora mucronata_Transcriptome.</title>
        <authorList>
            <person name="Meera S.P."/>
            <person name="Sreeshan A."/>
            <person name="Augustine A."/>
        </authorList>
    </citation>
    <scope>NUCLEOTIDE SEQUENCE</scope>
    <source>
        <tissue evidence="12">Leaf</tissue>
    </source>
</reference>
<feature type="domain" description="Nucleoside diphosphate kinase-like" evidence="11">
    <location>
        <begin position="19"/>
        <end position="52"/>
    </location>
</feature>
<evidence type="ECO:0000259" key="11">
    <source>
        <dbReference type="Pfam" id="PF00334"/>
    </source>
</evidence>
<keyword evidence="8" id="KW-0546">Nucleotide metabolism</keyword>
<dbReference type="Gene3D" id="3.30.70.141">
    <property type="entry name" value="Nucleoside diphosphate kinase-like domain"/>
    <property type="match status" value="1"/>
</dbReference>
<keyword evidence="4" id="KW-0808">Transferase</keyword>
<evidence type="ECO:0000256" key="10">
    <source>
        <dbReference type="SAM" id="SignalP"/>
    </source>
</evidence>
<dbReference type="InterPro" id="IPR034907">
    <property type="entry name" value="NDK-like_dom"/>
</dbReference>
<comment type="catalytic activity">
    <reaction evidence="1">
        <text>a 2'-deoxyribonucleoside 5'-diphosphate + ATP = a 2'-deoxyribonucleoside 5'-triphosphate + ADP</text>
        <dbReference type="Rhea" id="RHEA:44640"/>
        <dbReference type="ChEBI" id="CHEBI:30616"/>
        <dbReference type="ChEBI" id="CHEBI:61560"/>
        <dbReference type="ChEBI" id="CHEBI:73316"/>
        <dbReference type="ChEBI" id="CHEBI:456216"/>
        <dbReference type="EC" id="2.7.4.6"/>
    </reaction>
</comment>
<keyword evidence="6 12" id="KW-0418">Kinase</keyword>
<dbReference type="GO" id="GO:0009117">
    <property type="term" value="P:nucleotide metabolic process"/>
    <property type="evidence" value="ECO:0007669"/>
    <property type="project" value="UniProtKB-KW"/>
</dbReference>
<evidence type="ECO:0000256" key="9">
    <source>
        <dbReference type="PROSITE-ProRule" id="PRU00706"/>
    </source>
</evidence>
<organism evidence="12">
    <name type="scientific">Rhizophora mucronata</name>
    <name type="common">Asiatic mangrove</name>
    <dbReference type="NCBI Taxonomy" id="61149"/>
    <lineage>
        <taxon>Eukaryota</taxon>
        <taxon>Viridiplantae</taxon>
        <taxon>Streptophyta</taxon>
        <taxon>Embryophyta</taxon>
        <taxon>Tracheophyta</taxon>
        <taxon>Spermatophyta</taxon>
        <taxon>Magnoliopsida</taxon>
        <taxon>eudicotyledons</taxon>
        <taxon>Gunneridae</taxon>
        <taxon>Pentapetalae</taxon>
        <taxon>rosids</taxon>
        <taxon>fabids</taxon>
        <taxon>Malpighiales</taxon>
        <taxon>Rhizophoraceae</taxon>
        <taxon>Rhizophora</taxon>
    </lineage>
</organism>
<dbReference type="AlphaFoldDB" id="A0A2P2K5B5"/>
<evidence type="ECO:0000256" key="1">
    <source>
        <dbReference type="ARBA" id="ARBA00000082"/>
    </source>
</evidence>
<feature type="signal peptide" evidence="10">
    <location>
        <begin position="1"/>
        <end position="22"/>
    </location>
</feature>
<dbReference type="EMBL" id="GGEC01020443">
    <property type="protein sequence ID" value="MBX00927.1"/>
    <property type="molecule type" value="Transcribed_RNA"/>
</dbReference>
<dbReference type="PROSITE" id="PS00469">
    <property type="entry name" value="NDPK"/>
    <property type="match status" value="1"/>
</dbReference>
<keyword evidence="5" id="KW-0547">Nucleotide-binding</keyword>
<evidence type="ECO:0000256" key="6">
    <source>
        <dbReference type="ARBA" id="ARBA00022777"/>
    </source>
</evidence>
<evidence type="ECO:0000256" key="8">
    <source>
        <dbReference type="ARBA" id="ARBA00023080"/>
    </source>
</evidence>
<dbReference type="Pfam" id="PF00334">
    <property type="entry name" value="NDK"/>
    <property type="match status" value="1"/>
</dbReference>
<comment type="similarity">
    <text evidence="3 9">Belongs to the NDK family.</text>
</comment>
<proteinExistence type="inferred from homology"/>
<sequence length="65" mass="7310">MSDILMALWGSISVVFYFSIRAMCGIDTEQNCVHGSDSLQAAQREISFFFGDIHFGEAVEHHDEL</sequence>
<protein>
    <submittedName>
        <fullName evidence="12">Nucleoside diphosphate kinase</fullName>
    </submittedName>
</protein>
<keyword evidence="7" id="KW-0067">ATP-binding</keyword>
<keyword evidence="10" id="KW-0732">Signal</keyword>
<dbReference type="SUPFAM" id="SSF54919">
    <property type="entry name" value="Nucleoside diphosphate kinase, NDK"/>
    <property type="match status" value="1"/>
</dbReference>
<dbReference type="PROSITE" id="PS51374">
    <property type="entry name" value="NDPK_LIKE"/>
    <property type="match status" value="1"/>
</dbReference>
<evidence type="ECO:0000256" key="7">
    <source>
        <dbReference type="ARBA" id="ARBA00022840"/>
    </source>
</evidence>
<evidence type="ECO:0000256" key="4">
    <source>
        <dbReference type="ARBA" id="ARBA00022679"/>
    </source>
</evidence>
<comment type="catalytic activity">
    <reaction evidence="2">
        <text>a ribonucleoside 5'-diphosphate + ATP = a ribonucleoside 5'-triphosphate + ADP</text>
        <dbReference type="Rhea" id="RHEA:18113"/>
        <dbReference type="ChEBI" id="CHEBI:30616"/>
        <dbReference type="ChEBI" id="CHEBI:57930"/>
        <dbReference type="ChEBI" id="CHEBI:61557"/>
        <dbReference type="ChEBI" id="CHEBI:456216"/>
        <dbReference type="EC" id="2.7.4.6"/>
    </reaction>
</comment>
<evidence type="ECO:0000256" key="2">
    <source>
        <dbReference type="ARBA" id="ARBA00000937"/>
    </source>
</evidence>
<dbReference type="InterPro" id="IPR036850">
    <property type="entry name" value="NDK-like_dom_sf"/>
</dbReference>